<dbReference type="PANTHER" id="PTHR43639">
    <property type="entry name" value="OXIDOREDUCTASE, SHORT-CHAIN DEHYDROGENASE/REDUCTASE FAMILY (AFU_ORTHOLOGUE AFUA_5G02870)"/>
    <property type="match status" value="1"/>
</dbReference>
<dbReference type="AlphaFoldDB" id="A0A6N4WAT5"/>
<dbReference type="PROSITE" id="PS00061">
    <property type="entry name" value="ADH_SHORT"/>
    <property type="match status" value="1"/>
</dbReference>
<evidence type="ECO:0000256" key="2">
    <source>
        <dbReference type="ARBA" id="ARBA00023002"/>
    </source>
</evidence>
<dbReference type="Proteomes" id="UP000467249">
    <property type="component" value="Chromosome"/>
</dbReference>
<protein>
    <submittedName>
        <fullName evidence="4">3-oxoacyl-[acyl-carrier-protein] reductase</fullName>
    </submittedName>
</protein>
<dbReference type="GO" id="GO:0016491">
    <property type="term" value="F:oxidoreductase activity"/>
    <property type="evidence" value="ECO:0007669"/>
    <property type="project" value="UniProtKB-KW"/>
</dbReference>
<organism evidence="4 5">
    <name type="scientific">Mycolicibacterium anyangense</name>
    <dbReference type="NCBI Taxonomy" id="1431246"/>
    <lineage>
        <taxon>Bacteria</taxon>
        <taxon>Bacillati</taxon>
        <taxon>Actinomycetota</taxon>
        <taxon>Actinomycetes</taxon>
        <taxon>Mycobacteriales</taxon>
        <taxon>Mycobacteriaceae</taxon>
        <taxon>Mycolicibacterium</taxon>
    </lineage>
</organism>
<dbReference type="InterPro" id="IPR057326">
    <property type="entry name" value="KR_dom"/>
</dbReference>
<dbReference type="InterPro" id="IPR020904">
    <property type="entry name" value="Sc_DH/Rdtase_CS"/>
</dbReference>
<dbReference type="FunFam" id="3.40.50.720:FF:000084">
    <property type="entry name" value="Short-chain dehydrogenase reductase"/>
    <property type="match status" value="1"/>
</dbReference>
<keyword evidence="2" id="KW-0560">Oxidoreductase</keyword>
<dbReference type="Gene3D" id="3.40.50.720">
    <property type="entry name" value="NAD(P)-binding Rossmann-like Domain"/>
    <property type="match status" value="1"/>
</dbReference>
<dbReference type="Pfam" id="PF13561">
    <property type="entry name" value="adh_short_C2"/>
    <property type="match status" value="1"/>
</dbReference>
<proteinExistence type="inferred from homology"/>
<accession>A0A6N4WAT5</accession>
<evidence type="ECO:0000259" key="3">
    <source>
        <dbReference type="SMART" id="SM00822"/>
    </source>
</evidence>
<feature type="domain" description="Ketoreductase" evidence="3">
    <location>
        <begin position="11"/>
        <end position="197"/>
    </location>
</feature>
<name>A0A6N4WAT5_9MYCO</name>
<dbReference type="PANTHER" id="PTHR43639:SF1">
    <property type="entry name" value="SHORT-CHAIN DEHYDROGENASE_REDUCTASE FAMILY PROTEIN"/>
    <property type="match status" value="1"/>
</dbReference>
<dbReference type="InterPro" id="IPR002347">
    <property type="entry name" value="SDR_fam"/>
</dbReference>
<evidence type="ECO:0000313" key="4">
    <source>
        <dbReference type="EMBL" id="BBZ77297.1"/>
    </source>
</evidence>
<dbReference type="CDD" id="cd05233">
    <property type="entry name" value="SDR_c"/>
    <property type="match status" value="1"/>
</dbReference>
<gene>
    <name evidence="4" type="primary">fabG_4</name>
    <name evidence="4" type="ORF">MANY_26340</name>
</gene>
<dbReference type="KEGG" id="many:MANY_26340"/>
<comment type="similarity">
    <text evidence="1">Belongs to the short-chain dehydrogenases/reductases (SDR) family.</text>
</comment>
<evidence type="ECO:0000313" key="5">
    <source>
        <dbReference type="Proteomes" id="UP000467249"/>
    </source>
</evidence>
<dbReference type="PRINTS" id="PR00081">
    <property type="entry name" value="GDHRDH"/>
</dbReference>
<keyword evidence="5" id="KW-1185">Reference proteome</keyword>
<evidence type="ECO:0000256" key="1">
    <source>
        <dbReference type="ARBA" id="ARBA00006484"/>
    </source>
</evidence>
<dbReference type="SUPFAM" id="SSF51735">
    <property type="entry name" value="NAD(P)-binding Rossmann-fold domains"/>
    <property type="match status" value="1"/>
</dbReference>
<dbReference type="SMART" id="SM00822">
    <property type="entry name" value="PKS_KR"/>
    <property type="match status" value="1"/>
</dbReference>
<dbReference type="EMBL" id="AP022620">
    <property type="protein sequence ID" value="BBZ77297.1"/>
    <property type="molecule type" value="Genomic_DNA"/>
</dbReference>
<dbReference type="InterPro" id="IPR036291">
    <property type="entry name" value="NAD(P)-bd_dom_sf"/>
</dbReference>
<reference evidence="4 5" key="1">
    <citation type="journal article" date="2019" name="Emerg. Microbes Infect.">
        <title>Comprehensive subspecies identification of 175 nontuberculous mycobacteria species based on 7547 genomic profiles.</title>
        <authorList>
            <person name="Matsumoto Y."/>
            <person name="Kinjo T."/>
            <person name="Motooka D."/>
            <person name="Nabeya D."/>
            <person name="Jung N."/>
            <person name="Uechi K."/>
            <person name="Horii T."/>
            <person name="Iida T."/>
            <person name="Fujita J."/>
            <person name="Nakamura S."/>
        </authorList>
    </citation>
    <scope>NUCLEOTIDE SEQUENCE [LARGE SCALE GENOMIC DNA]</scope>
    <source>
        <strain evidence="4 5">JCM 30275</strain>
    </source>
</reference>
<sequence length="263" mass="27301">MEPRLVTVDRRVALVSGGSRGIGRAIALGLAKDGCDIAVNFRRDVDAAAATVSEIEALGARAVAVQASVDDEAACNEIVQNVVEKLGPPSVVVHSGGIASSGRSVLDTDFAEVQRVMGVHAYGGFHLAKACIPYLVDSPRGDIVMVSSIAADELAANGSPYNMAKAALEALAMTLSKELLPYGTHVNIVAPGLVSTEMGDRLTQAITRGKVKEAAGLDARAPFGHVCHPDEVADVVRFLVSDAASYVSGVRIKVSGGLGNRWD</sequence>